<dbReference type="Proteomes" id="UP000515276">
    <property type="component" value="Chromosome"/>
</dbReference>
<gene>
    <name evidence="3" type="ORF">HS968_09065</name>
</gene>
<feature type="compositionally biased region" description="Basic and acidic residues" evidence="2">
    <location>
        <begin position="1020"/>
        <end position="1029"/>
    </location>
</feature>
<feature type="compositionally biased region" description="Low complexity" evidence="2">
    <location>
        <begin position="1030"/>
        <end position="1042"/>
    </location>
</feature>
<feature type="region of interest" description="Disordered" evidence="2">
    <location>
        <begin position="1015"/>
        <end position="1049"/>
    </location>
</feature>
<evidence type="ECO:0000256" key="2">
    <source>
        <dbReference type="SAM" id="MobiDB-lite"/>
    </source>
</evidence>
<dbReference type="RefSeq" id="WP_182371044.1">
    <property type="nucleotide sequence ID" value="NZ_CP059139.1"/>
</dbReference>
<organism evidence="3 4">
    <name type="scientific">Pseudomonas berkeleyensis</name>
    <dbReference type="NCBI Taxonomy" id="2726956"/>
    <lineage>
        <taxon>Bacteria</taxon>
        <taxon>Pseudomonadati</taxon>
        <taxon>Pseudomonadota</taxon>
        <taxon>Gammaproteobacteria</taxon>
        <taxon>Pseudomonadales</taxon>
        <taxon>Pseudomonadaceae</taxon>
        <taxon>Pseudomonas</taxon>
    </lineage>
</organism>
<feature type="coiled-coil region" evidence="1">
    <location>
        <begin position="91"/>
        <end position="125"/>
    </location>
</feature>
<keyword evidence="1" id="KW-0175">Coiled coil</keyword>
<keyword evidence="4" id="KW-1185">Reference proteome</keyword>
<feature type="compositionally biased region" description="Basic and acidic residues" evidence="2">
    <location>
        <begin position="758"/>
        <end position="789"/>
    </location>
</feature>
<evidence type="ECO:0000313" key="3">
    <source>
        <dbReference type="EMBL" id="QMV65193.1"/>
    </source>
</evidence>
<feature type="region of interest" description="Disordered" evidence="2">
    <location>
        <begin position="734"/>
        <end position="789"/>
    </location>
</feature>
<evidence type="ECO:0000313" key="4">
    <source>
        <dbReference type="Proteomes" id="UP000515276"/>
    </source>
</evidence>
<name>A0A7G5DTW8_9PSED</name>
<reference evidence="3 4" key="1">
    <citation type="journal article" date="2020" name="G3 (Bethesda)">
        <title>CeMbio - The Caenorhabditis elegans Microbiome Resource.</title>
        <authorList>
            <person name="Dirksen P."/>
            <person name="Assie A."/>
            <person name="Zimmermann J."/>
            <person name="Zhang F."/>
            <person name="Tietje A.M."/>
            <person name="Marsh S.A."/>
            <person name="Felix M.A."/>
            <person name="Shapira M."/>
            <person name="Kaleta C."/>
            <person name="Schulenburg H."/>
            <person name="Samuel B."/>
        </authorList>
    </citation>
    <scope>NUCLEOTIDE SEQUENCE [LARGE SCALE GENOMIC DNA]</scope>
    <source>
        <strain evidence="3 4">MSPm1</strain>
    </source>
</reference>
<dbReference type="EMBL" id="CP059139">
    <property type="protein sequence ID" value="QMV65193.1"/>
    <property type="molecule type" value="Genomic_DNA"/>
</dbReference>
<accession>A0A7G5DTW8</accession>
<sequence>MSVRDRLIQLTLRARNFLSGDVAPATESMRELTEEGRRLKASMDDVGRARGLARTLRDNQQATEGLARSQADARATLDDLTREIGDNATATAGQRIALREARQTLEEAERAYKRNQQAIKNTTSELKKLGVDTDNVVAEEKRLTGELDDGKRALAANREAIREKRVEEKKAADTAKEHADRIDAAKGAMASGVRQVVAFAAAYVSLNAAMGLVRSGLNLVRDGIRAIAMEGSDKQQALAQLEATLASTGRQAEFTTQQLLDMADAMEASSMLTAEQVQSAQARLLSYTDVAANEFPRALQIAIDQQQRLGISAEASAEIVGRALQSPSKAMAALSRQGFTLEAGQQRLLKQLEATGRMAEAQSIIMDMLTEAYGGAAAAARLNTAAGLWKGITDRIGDFTSRVANSGAFDYIQRKLVEVSDGLDAMANDGRLDRLAQSLSDAFVSGSEALSQYVEKLATVDFEGLAARAARAAEQIGPAIESTVQAARVVAATLTTVWNGFAGTVNAAGAALVLAVQQTVGRLGLAIGQIAEMFGNSDLRAKADGLYNFLGELSQGYAEQAKTDYQQIVDAWDTTTEHVKAKAKEQTETISLESVSQADFVRQAVTSMQGALDQISAAKTVAQLRQVGDEMYAAYKRGDISQQEYSASSVELNRRLAALGGAAKSMAGDVGIAAESLKSLADVQRAISDAKTDRDIAAIRTALQALYSTGQVTAAQYNAELTKLNARQKELTQALQGSKKAQDDKNKSDQQAIVTSEQLRRESGKRMEAERKAGGAAMEQRRKESSDAKQDMGALEGFFTGVITRAREGAAGLSRAALEAFDALRGISTAAPAIDTSSLEDTRRSLEQVGKAIADVQAGLSRPLSGLGRWALETQRDSLKTQEAFLAQKASLQSLMHSYERGAISAQRFVKAAQGMKSTLGLLDDSDLSGLESAIDAATQRMKQMGDSTRSTLESLQDELDGLQGRQDDIERRRFAARQRELQAQLAEAQAGGDTQAVANAARALGLLRQIESESAQQRQAEEQKKRMEAQQATQPAATQQPAPAPSKVIRLEVPGRGAVNVGVSSDADEAKLLTVLEQAGLRSV</sequence>
<dbReference type="AlphaFoldDB" id="A0A7G5DTW8"/>
<protein>
    <submittedName>
        <fullName evidence="3">Phage tail length tape measure family protein</fullName>
    </submittedName>
</protein>
<proteinExistence type="predicted"/>
<evidence type="ECO:0000256" key="1">
    <source>
        <dbReference type="SAM" id="Coils"/>
    </source>
</evidence>